<organism evidence="6 7">
    <name type="scientific">Paralvinella palmiformis</name>
    <dbReference type="NCBI Taxonomy" id="53620"/>
    <lineage>
        <taxon>Eukaryota</taxon>
        <taxon>Metazoa</taxon>
        <taxon>Spiralia</taxon>
        <taxon>Lophotrochozoa</taxon>
        <taxon>Annelida</taxon>
        <taxon>Polychaeta</taxon>
        <taxon>Sedentaria</taxon>
        <taxon>Canalipalpata</taxon>
        <taxon>Terebellida</taxon>
        <taxon>Terebelliformia</taxon>
        <taxon>Alvinellidae</taxon>
        <taxon>Paralvinella</taxon>
    </lineage>
</organism>
<dbReference type="InterPro" id="IPR035914">
    <property type="entry name" value="Sperma_CUB_dom_sf"/>
</dbReference>
<keyword evidence="7" id="KW-1185">Reference proteome</keyword>
<evidence type="ECO:0000313" key="6">
    <source>
        <dbReference type="EMBL" id="KAK2143782.1"/>
    </source>
</evidence>
<dbReference type="Proteomes" id="UP001208570">
    <property type="component" value="Unassembled WGS sequence"/>
</dbReference>
<accession>A0AAD9MS59</accession>
<feature type="chain" id="PRO_5041974623" description="CUB domain-containing protein" evidence="4">
    <location>
        <begin position="19"/>
        <end position="255"/>
    </location>
</feature>
<keyword evidence="4" id="KW-0732">Signal</keyword>
<dbReference type="PANTHER" id="PTHR24251">
    <property type="entry name" value="OVOCHYMASE-RELATED"/>
    <property type="match status" value="1"/>
</dbReference>
<keyword evidence="1" id="KW-0677">Repeat</keyword>
<evidence type="ECO:0000259" key="5">
    <source>
        <dbReference type="PROSITE" id="PS01180"/>
    </source>
</evidence>
<evidence type="ECO:0000256" key="4">
    <source>
        <dbReference type="SAM" id="SignalP"/>
    </source>
</evidence>
<dbReference type="EMBL" id="JAODUP010000814">
    <property type="protein sequence ID" value="KAK2143782.1"/>
    <property type="molecule type" value="Genomic_DNA"/>
</dbReference>
<evidence type="ECO:0000256" key="3">
    <source>
        <dbReference type="PROSITE-ProRule" id="PRU00059"/>
    </source>
</evidence>
<comment type="caution">
    <text evidence="3">Lacks conserved residue(s) required for the propagation of feature annotation.</text>
</comment>
<dbReference type="CDD" id="cd00041">
    <property type="entry name" value="CUB"/>
    <property type="match status" value="2"/>
</dbReference>
<dbReference type="Pfam" id="PF00431">
    <property type="entry name" value="CUB"/>
    <property type="match status" value="2"/>
</dbReference>
<evidence type="ECO:0000256" key="2">
    <source>
        <dbReference type="ARBA" id="ARBA00023157"/>
    </source>
</evidence>
<comment type="caution">
    <text evidence="6">The sequence shown here is derived from an EMBL/GenBank/DDBJ whole genome shotgun (WGS) entry which is preliminary data.</text>
</comment>
<feature type="signal peptide" evidence="4">
    <location>
        <begin position="1"/>
        <end position="18"/>
    </location>
</feature>
<dbReference type="Gene3D" id="2.60.120.290">
    <property type="entry name" value="Spermadhesin, CUB domain"/>
    <property type="match status" value="2"/>
</dbReference>
<dbReference type="SMART" id="SM00042">
    <property type="entry name" value="CUB"/>
    <property type="match status" value="2"/>
</dbReference>
<name>A0AAD9MS59_9ANNE</name>
<evidence type="ECO:0000256" key="1">
    <source>
        <dbReference type="ARBA" id="ARBA00022737"/>
    </source>
</evidence>
<sequence>MEFVQWAIVSSLSVIAFGKTVHVYRPMNLQEHKLNPTGCGGVVHQRTGTITSPRYPGSYPANAFCFWEIYIPEGDILSLDFDDFNIEQPDTETKYCMSDKLVIIHHIHGEADPIPRYYCGDDPPPTLTYKGYKMVIGFISDSIMERRGFRANYTMFRDPDLVVREKYDDVTDVTEPRHVPVYRECGGTIADVAATIQSPGYPNSYGSDMTCIWQIRRAHEDPIFLMFDDLDLEDSDDCRHDYIDIYDGNNQHLAK</sequence>
<feature type="domain" description="CUB" evidence="5">
    <location>
        <begin position="39"/>
        <end position="156"/>
    </location>
</feature>
<dbReference type="AlphaFoldDB" id="A0AAD9MS59"/>
<reference evidence="6" key="1">
    <citation type="journal article" date="2023" name="Mol. Biol. Evol.">
        <title>Third-Generation Sequencing Reveals the Adaptive Role of the Epigenome in Three Deep-Sea Polychaetes.</title>
        <authorList>
            <person name="Perez M."/>
            <person name="Aroh O."/>
            <person name="Sun Y."/>
            <person name="Lan Y."/>
            <person name="Juniper S.K."/>
            <person name="Young C.R."/>
            <person name="Angers B."/>
            <person name="Qian P.Y."/>
        </authorList>
    </citation>
    <scope>NUCLEOTIDE SEQUENCE</scope>
    <source>
        <strain evidence="6">P08H-3</strain>
    </source>
</reference>
<evidence type="ECO:0000313" key="7">
    <source>
        <dbReference type="Proteomes" id="UP001208570"/>
    </source>
</evidence>
<keyword evidence="2" id="KW-1015">Disulfide bond</keyword>
<dbReference type="FunFam" id="2.60.120.290:FF:000013">
    <property type="entry name" value="Membrane frizzled-related protein"/>
    <property type="match status" value="1"/>
</dbReference>
<dbReference type="InterPro" id="IPR000859">
    <property type="entry name" value="CUB_dom"/>
</dbReference>
<dbReference type="PROSITE" id="PS01180">
    <property type="entry name" value="CUB"/>
    <property type="match status" value="2"/>
</dbReference>
<protein>
    <recommendedName>
        <fullName evidence="5">CUB domain-containing protein</fullName>
    </recommendedName>
</protein>
<gene>
    <name evidence="6" type="ORF">LSH36_814g03059</name>
</gene>
<dbReference type="SUPFAM" id="SSF49854">
    <property type="entry name" value="Spermadhesin, CUB domain"/>
    <property type="match status" value="2"/>
</dbReference>
<proteinExistence type="predicted"/>
<feature type="domain" description="CUB" evidence="5">
    <location>
        <begin position="185"/>
        <end position="255"/>
    </location>
</feature>